<dbReference type="AlphaFoldDB" id="A0A1H8RWP4"/>
<sequence length="142" mass="15025">MTTLRCPECGTPHTDPPNPAQLPRDTTVYVTCEWCDNRYGATVYTGPDDPSDEIPPGMLAMAQLVGGGTALVCGNLRGNTAITSQRQAQAAGRMTGGGVDVTVTGNAVQPPANAVTINADAQTSSQIRDAVRRQRDQRGQRR</sequence>
<dbReference type="EMBL" id="FOCX01000017">
    <property type="protein sequence ID" value="SEO70790.1"/>
    <property type="molecule type" value="Genomic_DNA"/>
</dbReference>
<evidence type="ECO:0000256" key="1">
    <source>
        <dbReference type="SAM" id="MobiDB-lite"/>
    </source>
</evidence>
<dbReference type="Proteomes" id="UP000198775">
    <property type="component" value="Unassembled WGS sequence"/>
</dbReference>
<proteinExistence type="predicted"/>
<name>A0A1H8RWP4_9EURY</name>
<keyword evidence="3" id="KW-1185">Reference proteome</keyword>
<gene>
    <name evidence="2" type="ORF">SAMN05216388_101763</name>
</gene>
<feature type="compositionally biased region" description="Basic and acidic residues" evidence="1">
    <location>
        <begin position="129"/>
        <end position="142"/>
    </location>
</feature>
<accession>A0A1H8RWP4</accession>
<organism evidence="2 3">
    <name type="scientific">Halorientalis persicus</name>
    <dbReference type="NCBI Taxonomy" id="1367881"/>
    <lineage>
        <taxon>Archaea</taxon>
        <taxon>Methanobacteriati</taxon>
        <taxon>Methanobacteriota</taxon>
        <taxon>Stenosarchaea group</taxon>
        <taxon>Halobacteria</taxon>
        <taxon>Halobacteriales</taxon>
        <taxon>Haloarculaceae</taxon>
        <taxon>Halorientalis</taxon>
    </lineage>
</organism>
<reference evidence="3" key="1">
    <citation type="submission" date="2016-10" db="EMBL/GenBank/DDBJ databases">
        <authorList>
            <person name="Varghese N."/>
            <person name="Submissions S."/>
        </authorList>
    </citation>
    <scope>NUCLEOTIDE SEQUENCE [LARGE SCALE GENOMIC DNA]</scope>
    <source>
        <strain evidence="3">IBRC-M 10043</strain>
    </source>
</reference>
<protein>
    <submittedName>
        <fullName evidence="2">Uncharacterized protein</fullName>
    </submittedName>
</protein>
<evidence type="ECO:0000313" key="2">
    <source>
        <dbReference type="EMBL" id="SEO70790.1"/>
    </source>
</evidence>
<feature type="region of interest" description="Disordered" evidence="1">
    <location>
        <begin position="1"/>
        <end position="22"/>
    </location>
</feature>
<evidence type="ECO:0000313" key="3">
    <source>
        <dbReference type="Proteomes" id="UP000198775"/>
    </source>
</evidence>
<feature type="region of interest" description="Disordered" evidence="1">
    <location>
        <begin position="117"/>
        <end position="142"/>
    </location>
</feature>
<dbReference type="RefSeq" id="WP_092662071.1">
    <property type="nucleotide sequence ID" value="NZ_FOCX01000017.1"/>
</dbReference>